<feature type="transmembrane region" description="Helical" evidence="1">
    <location>
        <begin position="12"/>
        <end position="35"/>
    </location>
</feature>
<keyword evidence="1" id="KW-0472">Membrane</keyword>
<evidence type="ECO:0000313" key="2">
    <source>
        <dbReference type="EMBL" id="MFC3893734.1"/>
    </source>
</evidence>
<keyword evidence="1" id="KW-1133">Transmembrane helix</keyword>
<organism evidence="2 3">
    <name type="scientific">Lentzea rhizosphaerae</name>
    <dbReference type="NCBI Taxonomy" id="2041025"/>
    <lineage>
        <taxon>Bacteria</taxon>
        <taxon>Bacillati</taxon>
        <taxon>Actinomycetota</taxon>
        <taxon>Actinomycetes</taxon>
        <taxon>Pseudonocardiales</taxon>
        <taxon>Pseudonocardiaceae</taxon>
        <taxon>Lentzea</taxon>
    </lineage>
</organism>
<keyword evidence="3" id="KW-1185">Reference proteome</keyword>
<evidence type="ECO:0000313" key="3">
    <source>
        <dbReference type="Proteomes" id="UP001595690"/>
    </source>
</evidence>
<dbReference type="Proteomes" id="UP001595690">
    <property type="component" value="Unassembled WGS sequence"/>
</dbReference>
<dbReference type="RefSeq" id="WP_382374483.1">
    <property type="nucleotide sequence ID" value="NZ_JBHRZI010000015.1"/>
</dbReference>
<keyword evidence="1" id="KW-0812">Transmembrane</keyword>
<sequence length="40" mass="4001">MRLALALAQSDLAAGDLVLGAAGVLAVAGVIVVALTRRKR</sequence>
<evidence type="ECO:0000256" key="1">
    <source>
        <dbReference type="SAM" id="Phobius"/>
    </source>
</evidence>
<reference evidence="3" key="1">
    <citation type="journal article" date="2019" name="Int. J. Syst. Evol. Microbiol.">
        <title>The Global Catalogue of Microorganisms (GCM) 10K type strain sequencing project: providing services to taxonomists for standard genome sequencing and annotation.</title>
        <authorList>
            <consortium name="The Broad Institute Genomics Platform"/>
            <consortium name="The Broad Institute Genome Sequencing Center for Infectious Disease"/>
            <person name="Wu L."/>
            <person name="Ma J."/>
        </authorList>
    </citation>
    <scope>NUCLEOTIDE SEQUENCE [LARGE SCALE GENOMIC DNA]</scope>
    <source>
        <strain evidence="3">CGMCC 4.7405</strain>
    </source>
</reference>
<comment type="caution">
    <text evidence="2">The sequence shown here is derived from an EMBL/GenBank/DDBJ whole genome shotgun (WGS) entry which is preliminary data.</text>
</comment>
<protein>
    <recommendedName>
        <fullName evidence="4">LPXTG cell wall anchor domain-containing protein</fullName>
    </recommendedName>
</protein>
<dbReference type="EMBL" id="JBHRZI010000015">
    <property type="protein sequence ID" value="MFC3893734.1"/>
    <property type="molecule type" value="Genomic_DNA"/>
</dbReference>
<gene>
    <name evidence="2" type="ORF">ACFOWZ_19850</name>
</gene>
<accession>A0ABV8BVQ0</accession>
<proteinExistence type="predicted"/>
<name>A0ABV8BVQ0_9PSEU</name>
<evidence type="ECO:0008006" key="4">
    <source>
        <dbReference type="Google" id="ProtNLM"/>
    </source>
</evidence>